<dbReference type="InterPro" id="IPR000551">
    <property type="entry name" value="MerR-type_HTH_dom"/>
</dbReference>
<accession>A0A4R8C1Y4</accession>
<sequence>MFTIGDFAAFGQVSARMLRHYDALGLLRPAVVDEVTGYRFYSADQFSRLNRIVALKDLGFTLQQVGEIVDAKLSAEELRGMLRLRQAQLEDELARSTARLTSVEARLRLIEREGHMPTDDVVLKRIAPTRVAELSAISPSYDGEDIGPVLQPLFGQLFERLGTAGVNPCGSPVAYYEQADGETVRVHAAVPVDAGTDGRTAADVDVLELPEITQAATIVHKGDMMEADRSMQTLARWIEDNGYRSQGYAREVTLQFDPDNPANWVHEFQIPVTKPVTKPS</sequence>
<dbReference type="Pfam" id="PF13411">
    <property type="entry name" value="MerR_1"/>
    <property type="match status" value="1"/>
</dbReference>
<comment type="caution">
    <text evidence="4">The sequence shown here is derived from an EMBL/GenBank/DDBJ whole genome shotgun (WGS) entry which is preliminary data.</text>
</comment>
<name>A0A4R8C1Y4_9ACTN</name>
<dbReference type="SMART" id="SM00422">
    <property type="entry name" value="HTH_MERR"/>
    <property type="match status" value="1"/>
</dbReference>
<evidence type="ECO:0000313" key="5">
    <source>
        <dbReference type="Proteomes" id="UP000295146"/>
    </source>
</evidence>
<dbReference type="AlphaFoldDB" id="A0A4R8C1Y4"/>
<dbReference type="InterPro" id="IPR011256">
    <property type="entry name" value="Reg_factor_effector_dom_sf"/>
</dbReference>
<keyword evidence="1 4" id="KW-0238">DNA-binding</keyword>
<protein>
    <submittedName>
        <fullName evidence="4">DNA-binding transcriptional MerR regulator</fullName>
    </submittedName>
</protein>
<dbReference type="OrthoDB" id="7849865at2"/>
<dbReference type="InterPro" id="IPR009061">
    <property type="entry name" value="DNA-bd_dom_put_sf"/>
</dbReference>
<dbReference type="PANTHER" id="PTHR30204:SF97">
    <property type="entry name" value="MERR FAMILY REGULATORY PROTEIN"/>
    <property type="match status" value="1"/>
</dbReference>
<dbReference type="Proteomes" id="UP000295146">
    <property type="component" value="Unassembled WGS sequence"/>
</dbReference>
<dbReference type="GO" id="GO:0003677">
    <property type="term" value="F:DNA binding"/>
    <property type="evidence" value="ECO:0007669"/>
    <property type="project" value="UniProtKB-KW"/>
</dbReference>
<evidence type="ECO:0000256" key="1">
    <source>
        <dbReference type="ARBA" id="ARBA00023125"/>
    </source>
</evidence>
<dbReference type="EMBL" id="SODP01000002">
    <property type="protein sequence ID" value="TDW69484.1"/>
    <property type="molecule type" value="Genomic_DNA"/>
</dbReference>
<evidence type="ECO:0000256" key="2">
    <source>
        <dbReference type="SAM" id="Coils"/>
    </source>
</evidence>
<proteinExistence type="predicted"/>
<dbReference type="Gene3D" id="1.10.1660.10">
    <property type="match status" value="1"/>
</dbReference>
<gene>
    <name evidence="4" type="ORF">EV653_3509</name>
</gene>
<keyword evidence="2" id="KW-0175">Coiled coil</keyword>
<reference evidence="4 5" key="1">
    <citation type="submission" date="2019-03" db="EMBL/GenBank/DDBJ databases">
        <title>Genomic Encyclopedia of Type Strains, Phase III (KMG-III): the genomes of soil and plant-associated and newly described type strains.</title>
        <authorList>
            <person name="Whitman W."/>
        </authorList>
    </citation>
    <scope>NUCLEOTIDE SEQUENCE [LARGE SCALE GENOMIC DNA]</scope>
    <source>
        <strain evidence="4 5">VKM Ac-2573</strain>
    </source>
</reference>
<dbReference type="PROSITE" id="PS50937">
    <property type="entry name" value="HTH_MERR_2"/>
    <property type="match status" value="1"/>
</dbReference>
<dbReference type="InterPro" id="IPR047057">
    <property type="entry name" value="MerR_fam"/>
</dbReference>
<dbReference type="SUPFAM" id="SSF55136">
    <property type="entry name" value="Probable bacterial effector-binding domain"/>
    <property type="match status" value="1"/>
</dbReference>
<evidence type="ECO:0000259" key="3">
    <source>
        <dbReference type="PROSITE" id="PS50937"/>
    </source>
</evidence>
<dbReference type="RefSeq" id="WP_134104670.1">
    <property type="nucleotide sequence ID" value="NZ_SODP01000002.1"/>
</dbReference>
<dbReference type="Gene3D" id="3.20.80.10">
    <property type="entry name" value="Regulatory factor, effector binding domain"/>
    <property type="match status" value="1"/>
</dbReference>
<dbReference type="SMART" id="SM00871">
    <property type="entry name" value="AraC_E_bind"/>
    <property type="match status" value="1"/>
</dbReference>
<organism evidence="4 5">
    <name type="scientific">Kribbella pratensis</name>
    <dbReference type="NCBI Taxonomy" id="2512112"/>
    <lineage>
        <taxon>Bacteria</taxon>
        <taxon>Bacillati</taxon>
        <taxon>Actinomycetota</taxon>
        <taxon>Actinomycetes</taxon>
        <taxon>Propionibacteriales</taxon>
        <taxon>Kribbellaceae</taxon>
        <taxon>Kribbella</taxon>
    </lineage>
</organism>
<feature type="coiled-coil region" evidence="2">
    <location>
        <begin position="86"/>
        <end position="113"/>
    </location>
</feature>
<feature type="domain" description="HTH merR-type" evidence="3">
    <location>
        <begin position="1"/>
        <end position="71"/>
    </location>
</feature>
<dbReference type="PANTHER" id="PTHR30204">
    <property type="entry name" value="REDOX-CYCLING DRUG-SENSING TRANSCRIPTIONAL ACTIVATOR SOXR"/>
    <property type="match status" value="1"/>
</dbReference>
<dbReference type="GO" id="GO:0003700">
    <property type="term" value="F:DNA-binding transcription factor activity"/>
    <property type="evidence" value="ECO:0007669"/>
    <property type="project" value="InterPro"/>
</dbReference>
<evidence type="ECO:0000313" key="4">
    <source>
        <dbReference type="EMBL" id="TDW69484.1"/>
    </source>
</evidence>
<keyword evidence="5" id="KW-1185">Reference proteome</keyword>
<dbReference type="InterPro" id="IPR010499">
    <property type="entry name" value="AraC_E-bd"/>
</dbReference>
<dbReference type="SUPFAM" id="SSF46955">
    <property type="entry name" value="Putative DNA-binding domain"/>
    <property type="match status" value="1"/>
</dbReference>
<dbReference type="CDD" id="cd01107">
    <property type="entry name" value="HTH_BmrR"/>
    <property type="match status" value="1"/>
</dbReference>